<name>A0A319DE02_9EURO</name>
<evidence type="ECO:0000313" key="3">
    <source>
        <dbReference type="EMBL" id="PYH95596.1"/>
    </source>
</evidence>
<keyword evidence="2" id="KW-0560">Oxidoreductase</keyword>
<dbReference type="PRINTS" id="PR00081">
    <property type="entry name" value="GDHRDH"/>
</dbReference>
<dbReference type="SUPFAM" id="SSF51735">
    <property type="entry name" value="NAD(P)-binding Rossmann-fold domains"/>
    <property type="match status" value="1"/>
</dbReference>
<gene>
    <name evidence="3" type="ORF">BO71DRAFT_322849</name>
</gene>
<proteinExistence type="inferred from homology"/>
<sequence>MGGPLGWAYRQLCHPPKPIPADIRLDGKTAIITGGNVGLGLEAAKQLAAHGLSRVILGVRTVAKGEAAREDVLRESPACDVQVWQLDLEDFESMKAFAERAETLDRLDIVILSAGLKFTEFIKARTGHEMHVQVNHLGTSLLSLLLLGPLQKTAKLTGTPSRLTIVTSEMHFWTPFKEKSAANILARMDEPDSFGEGATRYSSSKLLNLLWLRELSSKAGPDVTTNGVNPGLCLSSFHRSDDTFAQRMANKLLAWTSEQGGHCLVDAAVRHPEDRGAYLSEQTVTK</sequence>
<dbReference type="EMBL" id="KZ825850">
    <property type="protein sequence ID" value="PYH95596.1"/>
    <property type="molecule type" value="Genomic_DNA"/>
</dbReference>
<dbReference type="PANTHER" id="PTHR43157">
    <property type="entry name" value="PHOSPHATIDYLINOSITOL-GLYCAN BIOSYNTHESIS CLASS F PROTEIN-RELATED"/>
    <property type="match status" value="1"/>
</dbReference>
<dbReference type="InterPro" id="IPR002347">
    <property type="entry name" value="SDR_fam"/>
</dbReference>
<reference evidence="3 4" key="1">
    <citation type="submission" date="2018-02" db="EMBL/GenBank/DDBJ databases">
        <title>The genomes of Aspergillus section Nigri reveals drivers in fungal speciation.</title>
        <authorList>
            <consortium name="DOE Joint Genome Institute"/>
            <person name="Vesth T.C."/>
            <person name="Nybo J."/>
            <person name="Theobald S."/>
            <person name="Brandl J."/>
            <person name="Frisvad J.C."/>
            <person name="Nielsen K.F."/>
            <person name="Lyhne E.K."/>
            <person name="Kogle M.E."/>
            <person name="Kuo A."/>
            <person name="Riley R."/>
            <person name="Clum A."/>
            <person name="Nolan M."/>
            <person name="Lipzen A."/>
            <person name="Salamov A."/>
            <person name="Henrissat B."/>
            <person name="Wiebenga A."/>
            <person name="De vries R.P."/>
            <person name="Grigoriev I.V."/>
            <person name="Mortensen U.H."/>
            <person name="Andersen M.R."/>
            <person name="Baker S.E."/>
        </authorList>
    </citation>
    <scope>NUCLEOTIDE SEQUENCE [LARGE SCALE GENOMIC DNA]</scope>
    <source>
        <strain evidence="3 4">CBS 707.79</strain>
    </source>
</reference>
<protein>
    <submittedName>
        <fullName evidence="3">Dehydrogenase</fullName>
    </submittedName>
</protein>
<accession>A0A319DE02</accession>
<dbReference type="Gene3D" id="3.40.50.720">
    <property type="entry name" value="NAD(P)-binding Rossmann-like Domain"/>
    <property type="match status" value="1"/>
</dbReference>
<dbReference type="VEuPathDB" id="FungiDB:BO71DRAFT_322849"/>
<keyword evidence="4" id="KW-1185">Reference proteome</keyword>
<evidence type="ECO:0000313" key="4">
    <source>
        <dbReference type="Proteomes" id="UP000247810"/>
    </source>
</evidence>
<dbReference type="OrthoDB" id="191139at2759"/>
<dbReference type="AlphaFoldDB" id="A0A319DE02"/>
<organism evidence="3 4">
    <name type="scientific">Aspergillus ellipticus CBS 707.79</name>
    <dbReference type="NCBI Taxonomy" id="1448320"/>
    <lineage>
        <taxon>Eukaryota</taxon>
        <taxon>Fungi</taxon>
        <taxon>Dikarya</taxon>
        <taxon>Ascomycota</taxon>
        <taxon>Pezizomycotina</taxon>
        <taxon>Eurotiomycetes</taxon>
        <taxon>Eurotiomycetidae</taxon>
        <taxon>Eurotiales</taxon>
        <taxon>Aspergillaceae</taxon>
        <taxon>Aspergillus</taxon>
        <taxon>Aspergillus subgen. Circumdati</taxon>
    </lineage>
</organism>
<evidence type="ECO:0000256" key="2">
    <source>
        <dbReference type="ARBA" id="ARBA00023002"/>
    </source>
</evidence>
<dbReference type="GO" id="GO:0016491">
    <property type="term" value="F:oxidoreductase activity"/>
    <property type="evidence" value="ECO:0007669"/>
    <property type="project" value="UniProtKB-KW"/>
</dbReference>
<dbReference type="STRING" id="1448320.A0A319DE02"/>
<dbReference type="InterPro" id="IPR036291">
    <property type="entry name" value="NAD(P)-bd_dom_sf"/>
</dbReference>
<dbReference type="Pfam" id="PF00106">
    <property type="entry name" value="adh_short"/>
    <property type="match status" value="1"/>
</dbReference>
<dbReference type="Proteomes" id="UP000247810">
    <property type="component" value="Unassembled WGS sequence"/>
</dbReference>
<dbReference type="PANTHER" id="PTHR43157:SF31">
    <property type="entry name" value="PHOSPHATIDYLINOSITOL-GLYCAN BIOSYNTHESIS CLASS F PROTEIN"/>
    <property type="match status" value="1"/>
</dbReference>
<evidence type="ECO:0000256" key="1">
    <source>
        <dbReference type="ARBA" id="ARBA00006484"/>
    </source>
</evidence>
<comment type="similarity">
    <text evidence="1">Belongs to the short-chain dehydrogenases/reductases (SDR) family.</text>
</comment>